<sequence>MFSSGALFYIFTFAIILSISLFSAIIVNILNSEGIYSLVGNIKNVTGFAAFTLVFCLLNTEELIKVLYYGMLIAGVLNLIAVLSQLFFSNSFMFFYKLYWLPSNTPLESTMQIGGFVRAFGTFSSSVLLGAVSLLVFSMGLGLFVWRKDRKWLLIDVLWLIVGLFSLSKTFLAGFSIIFLVSLSISLVHRRDFLRKNLTILAFILIIFVGGYFLLELKGFYASYYYEFIRHPFASLLSRYSVGSTNILLYDTYRTILIYPLFGVGMQTKFGEFLGDSSYVVLLHNSGIVGFSIAILFILYLFYSVLKSRSVDRLLVLIALLGSSLALPIMFFSVYQVPFLVYVLFLNPRQESES</sequence>
<feature type="transmembrane region" description="Helical" evidence="1">
    <location>
        <begin position="127"/>
        <end position="146"/>
    </location>
</feature>
<accession>A0A7C5KAL9</accession>
<feature type="transmembrane region" description="Helical" evidence="1">
    <location>
        <begin position="66"/>
        <end position="88"/>
    </location>
</feature>
<organism evidence="2">
    <name type="scientific">Thermodesulfobium narugense</name>
    <dbReference type="NCBI Taxonomy" id="184064"/>
    <lineage>
        <taxon>Bacteria</taxon>
        <taxon>Pseudomonadati</taxon>
        <taxon>Thermodesulfobiota</taxon>
        <taxon>Thermodesulfobiia</taxon>
        <taxon>Thermodesulfobiales</taxon>
        <taxon>Thermodesulfobiaceae</taxon>
        <taxon>Thermodesulfobium</taxon>
    </lineage>
</organism>
<protein>
    <recommendedName>
        <fullName evidence="3">O-antigen ligase domain-containing protein</fullName>
    </recommendedName>
</protein>
<proteinExistence type="predicted"/>
<dbReference type="EMBL" id="DRUY01000041">
    <property type="protein sequence ID" value="HHI65136.1"/>
    <property type="molecule type" value="Genomic_DNA"/>
</dbReference>
<feature type="transmembrane region" description="Helical" evidence="1">
    <location>
        <begin position="314"/>
        <end position="345"/>
    </location>
</feature>
<evidence type="ECO:0000313" key="2">
    <source>
        <dbReference type="EMBL" id="HHI65136.1"/>
    </source>
</evidence>
<feature type="transmembrane region" description="Helical" evidence="1">
    <location>
        <begin position="197"/>
        <end position="215"/>
    </location>
</feature>
<comment type="caution">
    <text evidence="2">The sequence shown here is derived from an EMBL/GenBank/DDBJ whole genome shotgun (WGS) entry which is preliminary data.</text>
</comment>
<feature type="transmembrane region" description="Helical" evidence="1">
    <location>
        <begin position="158"/>
        <end position="185"/>
    </location>
</feature>
<evidence type="ECO:0008006" key="3">
    <source>
        <dbReference type="Google" id="ProtNLM"/>
    </source>
</evidence>
<gene>
    <name evidence="2" type="ORF">ENL70_01130</name>
</gene>
<evidence type="ECO:0000256" key="1">
    <source>
        <dbReference type="SAM" id="Phobius"/>
    </source>
</evidence>
<reference evidence="2" key="1">
    <citation type="journal article" date="2020" name="mSystems">
        <title>Genome- and Community-Level Interaction Insights into Carbon Utilization and Element Cycling Functions of Hydrothermarchaeota in Hydrothermal Sediment.</title>
        <authorList>
            <person name="Zhou Z."/>
            <person name="Liu Y."/>
            <person name="Xu W."/>
            <person name="Pan J."/>
            <person name="Luo Z.H."/>
            <person name="Li M."/>
        </authorList>
    </citation>
    <scope>NUCLEOTIDE SEQUENCE [LARGE SCALE GENOMIC DNA]</scope>
    <source>
        <strain evidence="2">SpSt-1019</strain>
    </source>
</reference>
<name>A0A7C5KAL9_9BACT</name>
<keyword evidence="1" id="KW-1133">Transmembrane helix</keyword>
<dbReference type="AlphaFoldDB" id="A0A7C5KAL9"/>
<keyword evidence="1" id="KW-0812">Transmembrane</keyword>
<feature type="transmembrane region" description="Helical" evidence="1">
    <location>
        <begin position="42"/>
        <end position="60"/>
    </location>
</feature>
<feature type="transmembrane region" description="Helical" evidence="1">
    <location>
        <begin position="6"/>
        <end position="30"/>
    </location>
</feature>
<feature type="transmembrane region" description="Helical" evidence="1">
    <location>
        <begin position="279"/>
        <end position="302"/>
    </location>
</feature>
<keyword evidence="1" id="KW-0472">Membrane</keyword>